<evidence type="ECO:0000313" key="2">
    <source>
        <dbReference type="Proteomes" id="UP001145114"/>
    </source>
</evidence>
<comment type="caution">
    <text evidence="1">The sequence shown here is derived from an EMBL/GenBank/DDBJ whole genome shotgun (WGS) entry which is preliminary data.</text>
</comment>
<proteinExistence type="predicted"/>
<evidence type="ECO:0000313" key="1">
    <source>
        <dbReference type="EMBL" id="KAJ1673786.1"/>
    </source>
</evidence>
<sequence length="98" mass="11917">MSRREWAYPRIATVRHLPNYPNEDQAYRMLNRICEEAQETMERHDMFINVVAEFYPPDDSIYGVNAESGRLVRVRLREPHRRREFLPYDMVYGVFLHE</sequence>
<organism evidence="1 2">
    <name type="scientific">Spiromyces aspiralis</name>
    <dbReference type="NCBI Taxonomy" id="68401"/>
    <lineage>
        <taxon>Eukaryota</taxon>
        <taxon>Fungi</taxon>
        <taxon>Fungi incertae sedis</taxon>
        <taxon>Zoopagomycota</taxon>
        <taxon>Kickxellomycotina</taxon>
        <taxon>Kickxellomycetes</taxon>
        <taxon>Kickxellales</taxon>
        <taxon>Kickxellaceae</taxon>
        <taxon>Spiromyces</taxon>
    </lineage>
</organism>
<protein>
    <submittedName>
        <fullName evidence="1">Uncharacterized protein</fullName>
    </submittedName>
</protein>
<name>A0ACC1HDT0_9FUNG</name>
<reference evidence="1" key="1">
    <citation type="submission" date="2022-06" db="EMBL/GenBank/DDBJ databases">
        <title>Phylogenomic reconstructions and comparative analyses of Kickxellomycotina fungi.</title>
        <authorList>
            <person name="Reynolds N.K."/>
            <person name="Stajich J.E."/>
            <person name="Barry K."/>
            <person name="Grigoriev I.V."/>
            <person name="Crous P."/>
            <person name="Smith M.E."/>
        </authorList>
    </citation>
    <scope>NUCLEOTIDE SEQUENCE</scope>
    <source>
        <strain evidence="1">RSA 2271</strain>
    </source>
</reference>
<gene>
    <name evidence="1" type="ORF">EV182_004560</name>
</gene>
<keyword evidence="2" id="KW-1185">Reference proteome</keyword>
<dbReference type="EMBL" id="JAMZIH010006567">
    <property type="protein sequence ID" value="KAJ1673786.1"/>
    <property type="molecule type" value="Genomic_DNA"/>
</dbReference>
<accession>A0ACC1HDT0</accession>
<dbReference type="Proteomes" id="UP001145114">
    <property type="component" value="Unassembled WGS sequence"/>
</dbReference>